<evidence type="ECO:0000256" key="4">
    <source>
        <dbReference type="ARBA" id="ARBA00022490"/>
    </source>
</evidence>
<dbReference type="EC" id="5.2.1.8" evidence="10"/>
<protein>
    <recommendedName>
        <fullName evidence="10">Peptidyl-prolyl cis-trans isomerase</fullName>
        <ecNumber evidence="10">5.2.1.8</ecNumber>
    </recommendedName>
</protein>
<dbReference type="GO" id="GO:0003755">
    <property type="term" value="F:peptidyl-prolyl cis-trans isomerase activity"/>
    <property type="evidence" value="ECO:0007669"/>
    <property type="project" value="UniProtKB-UniRule"/>
</dbReference>
<name>A0AAW9R2Q7_9GAMM</name>
<evidence type="ECO:0000256" key="1">
    <source>
        <dbReference type="ARBA" id="ARBA00000971"/>
    </source>
</evidence>
<dbReference type="GO" id="GO:0005737">
    <property type="term" value="C:cytoplasm"/>
    <property type="evidence" value="ECO:0007669"/>
    <property type="project" value="UniProtKB-SubCell"/>
</dbReference>
<feature type="domain" description="PPIase FKBP-type" evidence="11">
    <location>
        <begin position="6"/>
        <end position="80"/>
    </location>
</feature>
<comment type="catalytic activity">
    <reaction evidence="1 9 10">
        <text>[protein]-peptidylproline (omega=180) = [protein]-peptidylproline (omega=0)</text>
        <dbReference type="Rhea" id="RHEA:16237"/>
        <dbReference type="Rhea" id="RHEA-COMP:10747"/>
        <dbReference type="Rhea" id="RHEA-COMP:10748"/>
        <dbReference type="ChEBI" id="CHEBI:83833"/>
        <dbReference type="ChEBI" id="CHEBI:83834"/>
        <dbReference type="EC" id="5.2.1.8"/>
    </reaction>
</comment>
<dbReference type="PANTHER" id="PTHR47861">
    <property type="entry name" value="FKBP-TYPE PEPTIDYL-PROLYL CIS-TRANS ISOMERASE SLYD"/>
    <property type="match status" value="1"/>
</dbReference>
<comment type="caution">
    <text evidence="12">The sequence shown here is derived from an EMBL/GenBank/DDBJ whole genome shotgun (WGS) entry which is preliminary data.</text>
</comment>
<reference evidence="12 13" key="1">
    <citation type="journal article" date="2016" name="Antonie Van Leeuwenhoek">
        <title>Denitratimonas tolerans gen. nov., sp. nov., a denitrifying bacterium isolated from a bioreactor for tannery wastewater treatment.</title>
        <authorList>
            <person name="Han S.I."/>
            <person name="Kim J.O."/>
            <person name="Lee Y.R."/>
            <person name="Ekpeghere K.I."/>
            <person name="Koh S.C."/>
            <person name="Whang K.S."/>
        </authorList>
    </citation>
    <scope>NUCLEOTIDE SEQUENCE [LARGE SCALE GENOMIC DNA]</scope>
    <source>
        <strain evidence="12 13">KACC 17565</strain>
    </source>
</reference>
<evidence type="ECO:0000256" key="2">
    <source>
        <dbReference type="ARBA" id="ARBA00004496"/>
    </source>
</evidence>
<dbReference type="PANTHER" id="PTHR47861:SF3">
    <property type="entry name" value="FKBP-TYPE PEPTIDYL-PROLYL CIS-TRANS ISOMERASE SLYD"/>
    <property type="match status" value="1"/>
</dbReference>
<evidence type="ECO:0000256" key="7">
    <source>
        <dbReference type="ARBA" id="ARBA00023235"/>
    </source>
</evidence>
<keyword evidence="6" id="KW-0143">Chaperone</keyword>
<dbReference type="Gene3D" id="3.10.50.40">
    <property type="match status" value="1"/>
</dbReference>
<evidence type="ECO:0000313" key="13">
    <source>
        <dbReference type="Proteomes" id="UP001364472"/>
    </source>
</evidence>
<proteinExistence type="inferred from homology"/>
<evidence type="ECO:0000259" key="11">
    <source>
        <dbReference type="PROSITE" id="PS50059"/>
    </source>
</evidence>
<dbReference type="Pfam" id="PF00254">
    <property type="entry name" value="FKBP_C"/>
    <property type="match status" value="1"/>
</dbReference>
<dbReference type="Proteomes" id="UP001364472">
    <property type="component" value="Unassembled WGS sequence"/>
</dbReference>
<dbReference type="SUPFAM" id="SSF54534">
    <property type="entry name" value="FKBP-like"/>
    <property type="match status" value="1"/>
</dbReference>
<comment type="subcellular location">
    <subcellularLocation>
        <location evidence="2">Cytoplasm</location>
    </subcellularLocation>
</comment>
<sequence length="159" mass="17209">MNIEKNKVVTFHYTVFDADGSQVETSQGRDPLVILFGAGNIIPGLERALEGKTAGDRVDVTVAPSDAYGERDEGMIQRVPKKRFGEAKLVPGQTLMVQTQQGPRMLTVVKVGMSVVDVDLNHPMAGKTLRFEAEISGVRDANEEEIAHGHAHGPDGHAH</sequence>
<dbReference type="InterPro" id="IPR001179">
    <property type="entry name" value="PPIase_FKBP_dom"/>
</dbReference>
<keyword evidence="13" id="KW-1185">Reference proteome</keyword>
<dbReference type="InterPro" id="IPR046357">
    <property type="entry name" value="PPIase_dom_sf"/>
</dbReference>
<keyword evidence="4" id="KW-0963">Cytoplasm</keyword>
<gene>
    <name evidence="12" type="ORF">WB794_04705</name>
</gene>
<dbReference type="RefSeq" id="WP_337334695.1">
    <property type="nucleotide sequence ID" value="NZ_JBBDHC010000005.1"/>
</dbReference>
<dbReference type="EMBL" id="JBBDHC010000005">
    <property type="protein sequence ID" value="MEJ1248975.1"/>
    <property type="molecule type" value="Genomic_DNA"/>
</dbReference>
<keyword evidence="5 9" id="KW-0697">Rotamase</keyword>
<evidence type="ECO:0000256" key="6">
    <source>
        <dbReference type="ARBA" id="ARBA00023186"/>
    </source>
</evidence>
<evidence type="ECO:0000256" key="5">
    <source>
        <dbReference type="ARBA" id="ARBA00023110"/>
    </source>
</evidence>
<dbReference type="GO" id="GO:0042026">
    <property type="term" value="P:protein refolding"/>
    <property type="evidence" value="ECO:0007669"/>
    <property type="project" value="UniProtKB-ARBA"/>
</dbReference>
<keyword evidence="7 9" id="KW-0413">Isomerase</keyword>
<dbReference type="PROSITE" id="PS50059">
    <property type="entry name" value="FKBP_PPIASE"/>
    <property type="match status" value="1"/>
</dbReference>
<evidence type="ECO:0000313" key="12">
    <source>
        <dbReference type="EMBL" id="MEJ1248975.1"/>
    </source>
</evidence>
<comment type="similarity">
    <text evidence="3 10">Belongs to the FKBP-type PPIase family.</text>
</comment>
<dbReference type="AlphaFoldDB" id="A0AAW9R2Q7"/>
<accession>A0AAW9R2Q7</accession>
<organism evidence="12 13">
    <name type="scientific">Denitratimonas tolerans</name>
    <dbReference type="NCBI Taxonomy" id="1338420"/>
    <lineage>
        <taxon>Bacteria</taxon>
        <taxon>Pseudomonadati</taxon>
        <taxon>Pseudomonadota</taxon>
        <taxon>Gammaproteobacteria</taxon>
        <taxon>Lysobacterales</taxon>
        <taxon>Lysobacteraceae</taxon>
        <taxon>Denitratimonas</taxon>
    </lineage>
</organism>
<comment type="function">
    <text evidence="8">Also involved in hydrogenase metallocenter assembly, probably by participating in the nickel insertion step. This function in hydrogenase biosynthesis requires chaperone activity and the presence of the metal-binding domain, but not PPIase activity.</text>
</comment>
<evidence type="ECO:0000256" key="8">
    <source>
        <dbReference type="ARBA" id="ARBA00037071"/>
    </source>
</evidence>
<evidence type="ECO:0000256" key="3">
    <source>
        <dbReference type="ARBA" id="ARBA00006577"/>
    </source>
</evidence>
<evidence type="ECO:0000256" key="10">
    <source>
        <dbReference type="RuleBase" id="RU003915"/>
    </source>
</evidence>
<evidence type="ECO:0000256" key="9">
    <source>
        <dbReference type="PROSITE-ProRule" id="PRU00277"/>
    </source>
</evidence>